<dbReference type="Gene3D" id="3.40.350.10">
    <property type="entry name" value="Creatinase/prolidase N-terminal domain"/>
    <property type="match status" value="2"/>
</dbReference>
<dbReference type="Proteomes" id="UP000263486">
    <property type="component" value="Unassembled WGS sequence"/>
</dbReference>
<evidence type="ECO:0000256" key="2">
    <source>
        <dbReference type="ARBA" id="ARBA00022723"/>
    </source>
</evidence>
<evidence type="ECO:0000259" key="6">
    <source>
        <dbReference type="Pfam" id="PF16188"/>
    </source>
</evidence>
<keyword evidence="8" id="KW-1185">Reference proteome</keyword>
<dbReference type="InterPro" id="IPR033740">
    <property type="entry name" value="Pept_M24B"/>
</dbReference>
<dbReference type="InterPro" id="IPR050422">
    <property type="entry name" value="X-Pro_aminopeptidase_P"/>
</dbReference>
<evidence type="ECO:0000256" key="3">
    <source>
        <dbReference type="ARBA" id="ARBA00022801"/>
    </source>
</evidence>
<keyword evidence="3" id="KW-0378">Hydrolase</keyword>
<feature type="domain" description="Creatinase N-terminal" evidence="5">
    <location>
        <begin position="6"/>
        <end position="134"/>
    </location>
</feature>
<evidence type="ECO:0000259" key="4">
    <source>
        <dbReference type="Pfam" id="PF00557"/>
    </source>
</evidence>
<dbReference type="Pfam" id="PF00557">
    <property type="entry name" value="Peptidase_M24"/>
    <property type="match status" value="1"/>
</dbReference>
<dbReference type="PANTHER" id="PTHR43763:SF6">
    <property type="entry name" value="XAA-PRO AMINOPEPTIDASE 1"/>
    <property type="match status" value="1"/>
</dbReference>
<dbReference type="InterPro" id="IPR036005">
    <property type="entry name" value="Creatinase/aminopeptidase-like"/>
</dbReference>
<dbReference type="SUPFAM" id="SSF53092">
    <property type="entry name" value="Creatinase/prolidase N-terminal domain"/>
    <property type="match status" value="1"/>
</dbReference>
<evidence type="ECO:0000259" key="5">
    <source>
        <dbReference type="Pfam" id="PF01321"/>
    </source>
</evidence>
<dbReference type="SUPFAM" id="SSF55920">
    <property type="entry name" value="Creatinase/aminopeptidase"/>
    <property type="match status" value="1"/>
</dbReference>
<proteinExistence type="inferred from homology"/>
<dbReference type="InterPro" id="IPR000994">
    <property type="entry name" value="Pept_M24"/>
</dbReference>
<feature type="domain" description="Peptidase M24 C-terminal" evidence="6">
    <location>
        <begin position="529"/>
        <end position="588"/>
    </location>
</feature>
<dbReference type="Pfam" id="PF01321">
    <property type="entry name" value="Creatinase_N"/>
    <property type="match status" value="1"/>
</dbReference>
<protein>
    <submittedName>
        <fullName evidence="7">M24 family metallopeptidase</fullName>
    </submittedName>
</protein>
<evidence type="ECO:0000313" key="7">
    <source>
        <dbReference type="EMBL" id="REI41456.1"/>
    </source>
</evidence>
<dbReference type="Gene3D" id="3.90.230.10">
    <property type="entry name" value="Creatinase/methionine aminopeptidase superfamily"/>
    <property type="match status" value="1"/>
</dbReference>
<dbReference type="CDD" id="cd01085">
    <property type="entry name" value="APP"/>
    <property type="match status" value="1"/>
</dbReference>
<dbReference type="PANTHER" id="PTHR43763">
    <property type="entry name" value="XAA-PRO AMINOPEPTIDASE 1"/>
    <property type="match status" value="1"/>
</dbReference>
<dbReference type="Pfam" id="PF16189">
    <property type="entry name" value="Creatinase_N_2"/>
    <property type="match status" value="1"/>
</dbReference>
<dbReference type="InterPro" id="IPR000587">
    <property type="entry name" value="Creatinase_N"/>
</dbReference>
<sequence>MLNDKLLKLRDEMSKNGIDAYIIPSSDAHQSEYVAEYFKGRRWISNFTGSAGTAVITSDSAGLWTDGRYFIQAEKELEGSGFDLFKMAEEGVPTYPEWLKSVVKKDGIIGFDGKVISVSAYNELKKGFDEDNFKIQYDLLESIWDDRPSFPKENIFVHDLSYAGKSTSEKIDIIRGIYHSHGADSYILSSLDDIAWTFNLRGSDVLNNTTFYAYALIEDDKTTLFIDRDKLDEETKLYLKENNIVLKSYDEITADLSNLKNKNIYLSPERTSIYIESLLQNNKIIHDKEITAYLKAVKNEVEIQNSRECYLNDSIALLKGFKHIEENFKETPITELDVEDIIKNERSKIDGFKGISFDTIAGYKDHAALMHFKANEKNTYTLDSRDFLLVDSGGQYLNGTTDITRTFSLGEITPEQKKDFTLVLKSVINLSRAKFLKGTTGYKLDMLARYPLWLEGIDYKCGTGHGVGFFLNIHEGPQGFSVRKSHDLPLEVGMNLTIEPGVYKEGRHGIRTENTVIVKEAFTNESGTFYEFETISFFPIDINSIDPSLLNSDELEWINTYHAATFNKLSPYLNIDEVNWLKEKTKQI</sequence>
<comment type="caution">
    <text evidence="7">The sequence shown here is derived from an EMBL/GenBank/DDBJ whole genome shotgun (WGS) entry which is preliminary data.</text>
</comment>
<evidence type="ECO:0000313" key="8">
    <source>
        <dbReference type="Proteomes" id="UP000263486"/>
    </source>
</evidence>
<gene>
    <name evidence="7" type="ORF">DYH56_07245</name>
</gene>
<evidence type="ECO:0000256" key="1">
    <source>
        <dbReference type="ARBA" id="ARBA00008766"/>
    </source>
</evidence>
<dbReference type="InterPro" id="IPR029149">
    <property type="entry name" value="Creatin/AminoP/Spt16_N"/>
</dbReference>
<accession>A0ABX9KIK7</accession>
<feature type="domain" description="Peptidase M24" evidence="4">
    <location>
        <begin position="320"/>
        <end position="520"/>
    </location>
</feature>
<comment type="similarity">
    <text evidence="1">Belongs to the peptidase M24B family.</text>
</comment>
<dbReference type="RefSeq" id="WP_114642203.1">
    <property type="nucleotide sequence ID" value="NZ_JAACIO010000011.1"/>
</dbReference>
<name>A0ABX9KIK7_9FUSO</name>
<dbReference type="InterPro" id="IPR032416">
    <property type="entry name" value="Peptidase_M24_C"/>
</dbReference>
<dbReference type="Pfam" id="PF16188">
    <property type="entry name" value="Peptidase_M24_C"/>
    <property type="match status" value="1"/>
</dbReference>
<keyword evidence="2" id="KW-0479">Metal-binding</keyword>
<dbReference type="EMBL" id="QUAJ01000010">
    <property type="protein sequence ID" value="REI41456.1"/>
    <property type="molecule type" value="Genomic_DNA"/>
</dbReference>
<organism evidence="7 8">
    <name type="scientific">Psychrilyobacter piezotolerans</name>
    <dbReference type="NCBI Taxonomy" id="2293438"/>
    <lineage>
        <taxon>Bacteria</taxon>
        <taxon>Fusobacteriati</taxon>
        <taxon>Fusobacteriota</taxon>
        <taxon>Fusobacteriia</taxon>
        <taxon>Fusobacteriales</taxon>
        <taxon>Fusobacteriaceae</taxon>
        <taxon>Psychrilyobacter</taxon>
    </lineage>
</organism>
<reference evidence="7 8" key="1">
    <citation type="submission" date="2018-08" db="EMBL/GenBank/DDBJ databases">
        <title>Draft genome sequence of Psychrilyobacter sp. strain SD5 isolated from Black Sea water.</title>
        <authorList>
            <person name="Yadav S."/>
            <person name="Villanueva L."/>
            <person name="Damste J.S.S."/>
        </authorList>
    </citation>
    <scope>NUCLEOTIDE SEQUENCE [LARGE SCALE GENOMIC DNA]</scope>
    <source>
        <strain evidence="7 8">SD5</strain>
    </source>
</reference>